<comment type="function">
    <text evidence="11 12">Key component of the proton channel; it plays a direct role in the translocation of protons across the membrane.</text>
</comment>
<keyword evidence="14" id="KW-1185">Reference proteome</keyword>
<dbReference type="SUPFAM" id="SSF81336">
    <property type="entry name" value="F1F0 ATP synthase subunit A"/>
    <property type="match status" value="1"/>
</dbReference>
<comment type="caution">
    <text evidence="13">The sequence shown here is derived from an EMBL/GenBank/DDBJ whole genome shotgun (WGS) entry which is preliminary data.</text>
</comment>
<comment type="similarity">
    <text evidence="2 11 12">Belongs to the ATPase A chain family.</text>
</comment>
<comment type="subcellular location">
    <subcellularLocation>
        <location evidence="11 12">Cell membrane</location>
        <topology evidence="11 12">Multi-pass membrane protein</topology>
    </subcellularLocation>
    <subcellularLocation>
        <location evidence="1">Membrane</location>
        <topology evidence="1">Multi-pass membrane protein</topology>
    </subcellularLocation>
</comment>
<dbReference type="HAMAP" id="MF_01393">
    <property type="entry name" value="ATP_synth_a_bact"/>
    <property type="match status" value="1"/>
</dbReference>
<feature type="transmembrane region" description="Helical" evidence="11">
    <location>
        <begin position="120"/>
        <end position="140"/>
    </location>
</feature>
<evidence type="ECO:0000256" key="10">
    <source>
        <dbReference type="ARBA" id="ARBA00023310"/>
    </source>
</evidence>
<feature type="transmembrane region" description="Helical" evidence="11">
    <location>
        <begin position="149"/>
        <end position="171"/>
    </location>
</feature>
<feature type="transmembrane region" description="Helical" evidence="11">
    <location>
        <begin position="226"/>
        <end position="247"/>
    </location>
</feature>
<name>A0ABQ5UTR9_9HYPH</name>
<keyword evidence="9 11" id="KW-0472">Membrane</keyword>
<evidence type="ECO:0000256" key="3">
    <source>
        <dbReference type="ARBA" id="ARBA00022448"/>
    </source>
</evidence>
<evidence type="ECO:0000256" key="2">
    <source>
        <dbReference type="ARBA" id="ARBA00006810"/>
    </source>
</evidence>
<organism evidence="13 14">
    <name type="scientific">Maritalea porphyrae</name>
    <dbReference type="NCBI Taxonomy" id="880732"/>
    <lineage>
        <taxon>Bacteria</taxon>
        <taxon>Pseudomonadati</taxon>
        <taxon>Pseudomonadota</taxon>
        <taxon>Alphaproteobacteria</taxon>
        <taxon>Hyphomicrobiales</taxon>
        <taxon>Devosiaceae</taxon>
        <taxon>Maritalea</taxon>
    </lineage>
</organism>
<keyword evidence="3 11" id="KW-0813">Transport</keyword>
<dbReference type="CDD" id="cd00310">
    <property type="entry name" value="ATP-synt_Fo_a_6"/>
    <property type="match status" value="1"/>
</dbReference>
<dbReference type="PROSITE" id="PS00449">
    <property type="entry name" value="ATPASE_A"/>
    <property type="match status" value="1"/>
</dbReference>
<dbReference type="Pfam" id="PF00119">
    <property type="entry name" value="ATP-synt_A"/>
    <property type="match status" value="1"/>
</dbReference>
<protein>
    <recommendedName>
        <fullName evidence="11 12">ATP synthase subunit a</fullName>
    </recommendedName>
    <alternativeName>
        <fullName evidence="11">ATP synthase F0 sector subunit a</fullName>
    </alternativeName>
    <alternativeName>
        <fullName evidence="11">F-ATPase subunit 6</fullName>
    </alternativeName>
</protein>
<dbReference type="InterPro" id="IPR045083">
    <property type="entry name" value="ATP_synth_F0_asu_bact/mt"/>
</dbReference>
<accession>A0ABQ5UTR9</accession>
<dbReference type="PRINTS" id="PR00123">
    <property type="entry name" value="ATPASEA"/>
</dbReference>
<evidence type="ECO:0000256" key="5">
    <source>
        <dbReference type="ARBA" id="ARBA00022692"/>
    </source>
</evidence>
<sequence length="255" mass="27634">MADPNKVDPIHQFAITDIFSIGGEGAGFNIAFTNSSLFMVITVLAISSFLILSTSGRGLVPGRLQLLSEMLYEFVANMVRSSAGTEGMKFFPFVFSLFMFVLVANLLGMVPYFFTVTSHIIVTFALAMLVITVVLVYGFMKNGLGFLKLFVPAGVPGYVLPIVIPIEIVSFLSRPISLSVRLFANMLAGHITLKVFAGFIVTLSSFGFVGWLGAILPFSMTVALTALEFLVSALQAYVFAVLTSMYLNDAIHPSH</sequence>
<keyword evidence="10 11" id="KW-0066">ATP synthesis</keyword>
<feature type="transmembrane region" description="Helical" evidence="11">
    <location>
        <begin position="37"/>
        <end position="60"/>
    </location>
</feature>
<dbReference type="PANTHER" id="PTHR11410:SF0">
    <property type="entry name" value="ATP SYNTHASE SUBUNIT A"/>
    <property type="match status" value="1"/>
</dbReference>
<keyword evidence="4 11" id="KW-0138">CF(0)</keyword>
<dbReference type="InterPro" id="IPR023011">
    <property type="entry name" value="ATP_synth_F0_asu_AS"/>
</dbReference>
<evidence type="ECO:0000256" key="9">
    <source>
        <dbReference type="ARBA" id="ARBA00023136"/>
    </source>
</evidence>
<evidence type="ECO:0000256" key="12">
    <source>
        <dbReference type="RuleBase" id="RU000483"/>
    </source>
</evidence>
<dbReference type="NCBIfam" id="NF004482">
    <property type="entry name" value="PRK05815.2-4"/>
    <property type="match status" value="1"/>
</dbReference>
<dbReference type="Proteomes" id="UP001161405">
    <property type="component" value="Unassembled WGS sequence"/>
</dbReference>
<dbReference type="RefSeq" id="WP_284364205.1">
    <property type="nucleotide sequence ID" value="NZ_BSNI01000002.1"/>
</dbReference>
<evidence type="ECO:0000256" key="4">
    <source>
        <dbReference type="ARBA" id="ARBA00022547"/>
    </source>
</evidence>
<evidence type="ECO:0000256" key="6">
    <source>
        <dbReference type="ARBA" id="ARBA00022781"/>
    </source>
</evidence>
<reference evidence="13" key="2">
    <citation type="submission" date="2023-01" db="EMBL/GenBank/DDBJ databases">
        <title>Draft genome sequence of Maritalea porphyrae strain NBRC 107169.</title>
        <authorList>
            <person name="Sun Q."/>
            <person name="Mori K."/>
        </authorList>
    </citation>
    <scope>NUCLEOTIDE SEQUENCE</scope>
    <source>
        <strain evidence="13">NBRC 107169</strain>
    </source>
</reference>
<keyword evidence="6 11" id="KW-0375">Hydrogen ion transport</keyword>
<dbReference type="Gene3D" id="1.20.120.220">
    <property type="entry name" value="ATP synthase, F0 complex, subunit A"/>
    <property type="match status" value="1"/>
</dbReference>
<evidence type="ECO:0000256" key="7">
    <source>
        <dbReference type="ARBA" id="ARBA00022989"/>
    </source>
</evidence>
<keyword evidence="11" id="KW-1003">Cell membrane</keyword>
<proteinExistence type="inferred from homology"/>
<dbReference type="InterPro" id="IPR035908">
    <property type="entry name" value="F0_ATP_A_sf"/>
</dbReference>
<feature type="transmembrane region" description="Helical" evidence="11">
    <location>
        <begin position="90"/>
        <end position="114"/>
    </location>
</feature>
<evidence type="ECO:0000256" key="11">
    <source>
        <dbReference type="HAMAP-Rule" id="MF_01393"/>
    </source>
</evidence>
<keyword evidence="7 11" id="KW-1133">Transmembrane helix</keyword>
<dbReference type="EMBL" id="BSNI01000002">
    <property type="protein sequence ID" value="GLQ17796.1"/>
    <property type="molecule type" value="Genomic_DNA"/>
</dbReference>
<dbReference type="NCBIfam" id="TIGR01131">
    <property type="entry name" value="ATP_synt_6_or_A"/>
    <property type="match status" value="1"/>
</dbReference>
<evidence type="ECO:0000313" key="13">
    <source>
        <dbReference type="EMBL" id="GLQ17796.1"/>
    </source>
</evidence>
<dbReference type="PANTHER" id="PTHR11410">
    <property type="entry name" value="ATP SYNTHASE SUBUNIT A"/>
    <property type="match status" value="1"/>
</dbReference>
<reference evidence="13" key="1">
    <citation type="journal article" date="2014" name="Int. J. Syst. Evol. Microbiol.">
        <title>Complete genome of a new Firmicutes species belonging to the dominant human colonic microbiota ('Ruminococcus bicirculans') reveals two chromosomes and a selective capacity to utilize plant glucans.</title>
        <authorList>
            <consortium name="NISC Comparative Sequencing Program"/>
            <person name="Wegmann U."/>
            <person name="Louis P."/>
            <person name="Goesmann A."/>
            <person name="Henrissat B."/>
            <person name="Duncan S.H."/>
            <person name="Flint H.J."/>
        </authorList>
    </citation>
    <scope>NUCLEOTIDE SEQUENCE</scope>
    <source>
        <strain evidence="13">NBRC 107169</strain>
    </source>
</reference>
<keyword evidence="5 11" id="KW-0812">Transmembrane</keyword>
<feature type="transmembrane region" description="Helical" evidence="11">
    <location>
        <begin position="191"/>
        <end position="214"/>
    </location>
</feature>
<keyword evidence="8 11" id="KW-0406">Ion transport</keyword>
<evidence type="ECO:0000313" key="14">
    <source>
        <dbReference type="Proteomes" id="UP001161405"/>
    </source>
</evidence>
<evidence type="ECO:0000256" key="1">
    <source>
        <dbReference type="ARBA" id="ARBA00004141"/>
    </source>
</evidence>
<evidence type="ECO:0000256" key="8">
    <source>
        <dbReference type="ARBA" id="ARBA00023065"/>
    </source>
</evidence>
<gene>
    <name evidence="11 13" type="primary">atpB</name>
    <name evidence="13" type="ORF">GCM10007879_20450</name>
</gene>
<dbReference type="InterPro" id="IPR000568">
    <property type="entry name" value="ATP_synth_F0_asu"/>
</dbReference>